<dbReference type="InterPro" id="IPR029068">
    <property type="entry name" value="Glyas_Bleomycin-R_OHBP_Dase"/>
</dbReference>
<evidence type="ECO:0000313" key="2">
    <source>
        <dbReference type="EnsemblPlants" id="Ma09_p27070.1"/>
    </source>
</evidence>
<dbReference type="PANTHER" id="PTHR33993">
    <property type="entry name" value="GLYOXALASE-RELATED"/>
    <property type="match status" value="1"/>
</dbReference>
<keyword evidence="3" id="KW-1185">Reference proteome</keyword>
<dbReference type="Gramene" id="Ma09_t27070.1">
    <property type="protein sequence ID" value="Ma09_p27070.1"/>
    <property type="gene ID" value="Ma09_g27070"/>
</dbReference>
<dbReference type="InParanoid" id="A0A804KP72"/>
<dbReference type="PANTHER" id="PTHR33993:SF14">
    <property type="entry name" value="GB|AAF24581.1"/>
    <property type="match status" value="1"/>
</dbReference>
<gene>
    <name evidence="1" type="ORF">GSMUA_245710.1</name>
</gene>
<dbReference type="EMBL" id="HG996474">
    <property type="protein sequence ID" value="CAG1836602.1"/>
    <property type="molecule type" value="Genomic_DNA"/>
</dbReference>
<dbReference type="Proteomes" id="UP000012960">
    <property type="component" value="Unplaced"/>
</dbReference>
<dbReference type="SUPFAM" id="SSF54593">
    <property type="entry name" value="Glyoxalase/Bleomycin resistance protein/Dihydroxybiphenyl dioxygenase"/>
    <property type="match status" value="1"/>
</dbReference>
<dbReference type="EnsemblPlants" id="Ma09_t27070.1">
    <property type="protein sequence ID" value="Ma09_p27070.1"/>
    <property type="gene ID" value="Ma09_g27070"/>
</dbReference>
<dbReference type="InterPro" id="IPR052164">
    <property type="entry name" value="Anthracycline_SecMetBiosynth"/>
</dbReference>
<name>A0A804KP72_MUSAM</name>
<evidence type="ECO:0000313" key="3">
    <source>
        <dbReference type="Proteomes" id="UP000012960"/>
    </source>
</evidence>
<dbReference type="OMA" id="RRIMIDI"/>
<dbReference type="AlphaFoldDB" id="A0A804KP72"/>
<proteinExistence type="predicted"/>
<reference evidence="2" key="2">
    <citation type="submission" date="2021-05" db="UniProtKB">
        <authorList>
            <consortium name="EnsemblPlants"/>
        </authorList>
    </citation>
    <scope>IDENTIFICATION</scope>
    <source>
        <strain evidence="2">subsp. malaccensis</strain>
    </source>
</reference>
<protein>
    <submittedName>
        <fullName evidence="1">(wild Malaysian banana) hypothetical protein</fullName>
    </submittedName>
</protein>
<evidence type="ECO:0000313" key="1">
    <source>
        <dbReference type="EMBL" id="CAG1836602.1"/>
    </source>
</evidence>
<reference evidence="1" key="1">
    <citation type="submission" date="2021-03" db="EMBL/GenBank/DDBJ databases">
        <authorList>
            <consortium name="Genoscope - CEA"/>
            <person name="William W."/>
        </authorList>
    </citation>
    <scope>NUCLEOTIDE SEQUENCE</scope>
    <source>
        <strain evidence="1">Doubled-haploid Pahang</strain>
    </source>
</reference>
<sequence length="214" mass="23805">MRNPRELADRSKYCRFQRPRGQDTEECRELKRQIEELIRKGHLSRYLQQGEELSPHLEGPVERQINVITGSPVVGGNSMSGQKAYARATAAEAPRRGPDPEVTFPAEGVRRSEHDDALVITARIANAQVRRIMIDIGSSADVLYFDAFQKLGDITMQKGYSSMLSFTVADMNSTVTKLMSLGAELDGPIKYEIHGKVAALRCLDGHMLGLYEPA</sequence>
<organism evidence="2 3">
    <name type="scientific">Musa acuminata subsp. malaccensis</name>
    <name type="common">Wild banana</name>
    <name type="synonym">Musa malaccensis</name>
    <dbReference type="NCBI Taxonomy" id="214687"/>
    <lineage>
        <taxon>Eukaryota</taxon>
        <taxon>Viridiplantae</taxon>
        <taxon>Streptophyta</taxon>
        <taxon>Embryophyta</taxon>
        <taxon>Tracheophyta</taxon>
        <taxon>Spermatophyta</taxon>
        <taxon>Magnoliopsida</taxon>
        <taxon>Liliopsida</taxon>
        <taxon>Zingiberales</taxon>
        <taxon>Musaceae</taxon>
        <taxon>Musa</taxon>
    </lineage>
</organism>
<accession>A0A804KP72</accession>